<keyword evidence="3" id="KW-1185">Reference proteome</keyword>
<dbReference type="Proteomes" id="UP000594364">
    <property type="component" value="Chromosome 2"/>
</dbReference>
<dbReference type="EMBL" id="CP031386">
    <property type="protein sequence ID" value="QPG95730.1"/>
    <property type="molecule type" value="Genomic_DNA"/>
</dbReference>
<sequence length="310" mass="35161">MEALSPQEQSNLDLYSVISSPSYSPMTLRHLPQPVPNDLPPGLDAKLFTFQDAFEDLLVASKGEKLPDIRSRYEQRQLLSSMFPSGEPTWFWLRRIESQGLVRRPDDPFTYIRVHQPDWAAFHEELDKKAANAWKSVKKGNKAEDNNASHLYEEMGRAINDLERGIFGDSACKDNTSSADLCSKHREGPDNFDELFSEISSAFKGSTSSWDTFLRAVTKDGNGDLGDESRSLPAVRDKKDVLTTEKEHVDRFGYLHKTVTRKVLDAEGKQVGLETYVTIRPADKHINNDNKEESDQRSSFDKRNNSKCTN</sequence>
<name>A0A7S9PTK5_EPIFF</name>
<evidence type="ECO:0000313" key="2">
    <source>
        <dbReference type="EMBL" id="QPG95730.1"/>
    </source>
</evidence>
<evidence type="ECO:0000313" key="3">
    <source>
        <dbReference type="Proteomes" id="UP000594364"/>
    </source>
</evidence>
<gene>
    <name evidence="2" type="ORF">C2857_001850</name>
</gene>
<organism evidence="2 3">
    <name type="scientific">Epichloe festucae (strain Fl1)</name>
    <dbReference type="NCBI Taxonomy" id="877507"/>
    <lineage>
        <taxon>Eukaryota</taxon>
        <taxon>Fungi</taxon>
        <taxon>Dikarya</taxon>
        <taxon>Ascomycota</taxon>
        <taxon>Pezizomycotina</taxon>
        <taxon>Sordariomycetes</taxon>
        <taxon>Hypocreomycetidae</taxon>
        <taxon>Hypocreales</taxon>
        <taxon>Clavicipitaceae</taxon>
        <taxon>Epichloe</taxon>
    </lineage>
</organism>
<reference evidence="2 3" key="1">
    <citation type="journal article" date="2018" name="PLoS Genet.">
        <title>Repeat elements organise 3D genome structure and mediate transcription in the filamentous fungus Epichloe festucae.</title>
        <authorList>
            <person name="Winter D.J."/>
            <person name="Ganley A.R.D."/>
            <person name="Young C.A."/>
            <person name="Liachko I."/>
            <person name="Schardl C.L."/>
            <person name="Dupont P.Y."/>
            <person name="Berry D."/>
            <person name="Ram A."/>
            <person name="Scott B."/>
            <person name="Cox M.P."/>
        </authorList>
    </citation>
    <scope>NUCLEOTIDE SEQUENCE [LARGE SCALE GENOMIC DNA]</scope>
    <source>
        <strain evidence="2 3">Fl1</strain>
    </source>
</reference>
<feature type="region of interest" description="Disordered" evidence="1">
    <location>
        <begin position="284"/>
        <end position="310"/>
    </location>
</feature>
<dbReference type="AlphaFoldDB" id="A0A7S9PTK5"/>
<proteinExistence type="predicted"/>
<dbReference type="OrthoDB" id="4586300at2759"/>
<evidence type="ECO:0000256" key="1">
    <source>
        <dbReference type="SAM" id="MobiDB-lite"/>
    </source>
</evidence>
<accession>A0A7S9PTK5</accession>
<protein>
    <submittedName>
        <fullName evidence="2">Uncharacterized protein</fullName>
    </submittedName>
</protein>
<feature type="compositionally biased region" description="Basic and acidic residues" evidence="1">
    <location>
        <begin position="284"/>
        <end position="304"/>
    </location>
</feature>